<keyword evidence="1" id="KW-0732">Signal</keyword>
<evidence type="ECO:0000256" key="1">
    <source>
        <dbReference type="SAM" id="SignalP"/>
    </source>
</evidence>
<proteinExistence type="predicted"/>
<evidence type="ECO:0000313" key="3">
    <source>
        <dbReference type="Proteomes" id="UP000075920"/>
    </source>
</evidence>
<dbReference type="EnsemblMetazoa" id="AMIN014349-RA">
    <property type="protein sequence ID" value="AMIN014349-PA"/>
    <property type="gene ID" value="AMIN014349"/>
</dbReference>
<reference evidence="3" key="1">
    <citation type="submission" date="2013-03" db="EMBL/GenBank/DDBJ databases">
        <title>The Genome Sequence of Anopheles minimus MINIMUS1.</title>
        <authorList>
            <consortium name="The Broad Institute Genomics Platform"/>
            <person name="Neafsey D.E."/>
            <person name="Walton C."/>
            <person name="Walker B."/>
            <person name="Young S.K."/>
            <person name="Zeng Q."/>
            <person name="Gargeya S."/>
            <person name="Fitzgerald M."/>
            <person name="Haas B."/>
            <person name="Abouelleil A."/>
            <person name="Allen A.W."/>
            <person name="Alvarado L."/>
            <person name="Arachchi H.M."/>
            <person name="Berlin A.M."/>
            <person name="Chapman S.B."/>
            <person name="Gainer-Dewar J."/>
            <person name="Goldberg J."/>
            <person name="Griggs A."/>
            <person name="Gujja S."/>
            <person name="Hansen M."/>
            <person name="Howarth C."/>
            <person name="Imamovic A."/>
            <person name="Ireland A."/>
            <person name="Larimer J."/>
            <person name="McCowan C."/>
            <person name="Murphy C."/>
            <person name="Pearson M."/>
            <person name="Poon T.W."/>
            <person name="Priest M."/>
            <person name="Roberts A."/>
            <person name="Saif S."/>
            <person name="Shea T."/>
            <person name="Sisk P."/>
            <person name="Sykes S."/>
            <person name="Wortman J."/>
            <person name="Nusbaum C."/>
            <person name="Birren B."/>
        </authorList>
    </citation>
    <scope>NUCLEOTIDE SEQUENCE [LARGE SCALE GENOMIC DNA]</scope>
    <source>
        <strain evidence="3">MINIMUS1</strain>
    </source>
</reference>
<keyword evidence="3" id="KW-1185">Reference proteome</keyword>
<dbReference type="VEuPathDB" id="VectorBase:AMIN014349"/>
<dbReference type="AlphaFoldDB" id="A0A182WNS2"/>
<dbReference type="Proteomes" id="UP000075920">
    <property type="component" value="Unassembled WGS sequence"/>
</dbReference>
<reference evidence="2" key="2">
    <citation type="submission" date="2020-05" db="UniProtKB">
        <authorList>
            <consortium name="EnsemblMetazoa"/>
        </authorList>
    </citation>
    <scope>IDENTIFICATION</scope>
    <source>
        <strain evidence="2">MINIMUS1</strain>
    </source>
</reference>
<name>A0A182WNS2_9DIPT</name>
<sequence length="38" mass="3978">MHLLPTLRLLIISHAVCADVPSGGDMRSQNSSGCAVVQ</sequence>
<protein>
    <submittedName>
        <fullName evidence="2">Uncharacterized protein</fullName>
    </submittedName>
</protein>
<feature type="signal peptide" evidence="1">
    <location>
        <begin position="1"/>
        <end position="18"/>
    </location>
</feature>
<organism evidence="2 3">
    <name type="scientific">Anopheles minimus</name>
    <dbReference type="NCBI Taxonomy" id="112268"/>
    <lineage>
        <taxon>Eukaryota</taxon>
        <taxon>Metazoa</taxon>
        <taxon>Ecdysozoa</taxon>
        <taxon>Arthropoda</taxon>
        <taxon>Hexapoda</taxon>
        <taxon>Insecta</taxon>
        <taxon>Pterygota</taxon>
        <taxon>Neoptera</taxon>
        <taxon>Endopterygota</taxon>
        <taxon>Diptera</taxon>
        <taxon>Nematocera</taxon>
        <taxon>Culicoidea</taxon>
        <taxon>Culicidae</taxon>
        <taxon>Anophelinae</taxon>
        <taxon>Anopheles</taxon>
    </lineage>
</organism>
<evidence type="ECO:0000313" key="2">
    <source>
        <dbReference type="EnsemblMetazoa" id="AMIN014349-PA"/>
    </source>
</evidence>
<accession>A0A182WNS2</accession>
<feature type="chain" id="PRO_5008141620" evidence="1">
    <location>
        <begin position="19"/>
        <end position="38"/>
    </location>
</feature>